<dbReference type="SMART" id="SM00877">
    <property type="entry name" value="BMC"/>
    <property type="match status" value="1"/>
</dbReference>
<reference evidence="7" key="1">
    <citation type="submission" date="2016-11" db="EMBL/GenBank/DDBJ databases">
        <authorList>
            <person name="Varghese N."/>
            <person name="Submissions S."/>
        </authorList>
    </citation>
    <scope>NUCLEOTIDE SEQUENCE [LARGE SCALE GENOMIC DNA]</scope>
    <source>
        <strain evidence="7">DSM 12395</strain>
    </source>
</reference>
<comment type="subcellular location">
    <subcellularLocation>
        <location evidence="1">Bacterial microcompartment</location>
    </subcellularLocation>
</comment>
<dbReference type="PANTHER" id="PTHR33941:SF11">
    <property type="entry name" value="BACTERIAL MICROCOMPARTMENT SHELL PROTEIN PDUJ"/>
    <property type="match status" value="1"/>
</dbReference>
<dbReference type="RefSeq" id="WP_073240050.1">
    <property type="nucleotide sequence ID" value="NZ_FQUY01000030.1"/>
</dbReference>
<dbReference type="OrthoDB" id="9812608at2"/>
<comment type="similarity">
    <text evidence="3">Belongs to the bacterial microcompartments protein family.</text>
</comment>
<accession>A0A1M5CB84</accession>
<evidence type="ECO:0000256" key="2">
    <source>
        <dbReference type="ARBA" id="ARBA00024446"/>
    </source>
</evidence>
<dbReference type="PROSITE" id="PS51930">
    <property type="entry name" value="BMC_2"/>
    <property type="match status" value="1"/>
</dbReference>
<dbReference type="InterPro" id="IPR000249">
    <property type="entry name" value="BMC_dom"/>
</dbReference>
<dbReference type="GO" id="GO:0031469">
    <property type="term" value="C:bacterial microcompartment"/>
    <property type="evidence" value="ECO:0007669"/>
    <property type="project" value="UniProtKB-SubCell"/>
</dbReference>
<dbReference type="AlphaFoldDB" id="A0A1M5CB84"/>
<dbReference type="InterPro" id="IPR037233">
    <property type="entry name" value="CcmK-like_sf"/>
</dbReference>
<dbReference type="Gene3D" id="3.30.70.1710">
    <property type="match status" value="1"/>
</dbReference>
<dbReference type="Proteomes" id="UP000184148">
    <property type="component" value="Unassembled WGS sequence"/>
</dbReference>
<dbReference type="Pfam" id="PF00936">
    <property type="entry name" value="BMC"/>
    <property type="match status" value="1"/>
</dbReference>
<keyword evidence="2" id="KW-1283">Bacterial microcompartment</keyword>
<dbReference type="PANTHER" id="PTHR33941">
    <property type="entry name" value="PROPANEDIOL UTILIZATION PROTEIN PDUA"/>
    <property type="match status" value="1"/>
</dbReference>
<feature type="region of interest" description="Disordered" evidence="4">
    <location>
        <begin position="176"/>
        <end position="207"/>
    </location>
</feature>
<protein>
    <submittedName>
        <fullName evidence="6">BMC domain-containing protein</fullName>
    </submittedName>
</protein>
<gene>
    <name evidence="6" type="ORF">SAMN02745133_02867</name>
</gene>
<sequence>MNQNALGLVEVTGLTAAIEIADTVLKSSNVYLIGYEKVTNGLVTVKIQGDVGAVKSAIDAAKSSAAQIGAVVSTLIIPRPAEALQLLVESDTTIGLQQNCSRFAGARESGLTFDVNKKEANGQDFNNVGEQPLGQAPVPGRSDKAVDHSDVLIEKEPLQSDGLDEPLNKLQDEFVQEPSNQSAERLLDKPLDKPSDDPVVKPEADGQFQDKMCAADRSGNDKFASSDVIRATNDLDQELDTTVRMDKKEEDKGITLREKDSTCNLCYDPLCPREKGQPRVLCIHSQKK</sequence>
<keyword evidence="7" id="KW-1185">Reference proteome</keyword>
<proteinExistence type="inferred from homology"/>
<evidence type="ECO:0000313" key="7">
    <source>
        <dbReference type="Proteomes" id="UP000184148"/>
    </source>
</evidence>
<dbReference type="SUPFAM" id="SSF143414">
    <property type="entry name" value="CcmK-like"/>
    <property type="match status" value="1"/>
</dbReference>
<organism evidence="6 7">
    <name type="scientific">Desulforamulus putei DSM 12395</name>
    <dbReference type="NCBI Taxonomy" id="1121429"/>
    <lineage>
        <taxon>Bacteria</taxon>
        <taxon>Bacillati</taxon>
        <taxon>Bacillota</taxon>
        <taxon>Clostridia</taxon>
        <taxon>Eubacteriales</taxon>
        <taxon>Peptococcaceae</taxon>
        <taxon>Desulforamulus</taxon>
    </lineage>
</organism>
<evidence type="ECO:0000256" key="1">
    <source>
        <dbReference type="ARBA" id="ARBA00024322"/>
    </source>
</evidence>
<dbReference type="STRING" id="1121429.SAMN02745133_02867"/>
<evidence type="ECO:0000313" key="6">
    <source>
        <dbReference type="EMBL" id="SHF51985.1"/>
    </source>
</evidence>
<evidence type="ECO:0000259" key="5">
    <source>
        <dbReference type="PROSITE" id="PS51930"/>
    </source>
</evidence>
<dbReference type="InterPro" id="IPR044872">
    <property type="entry name" value="CcmK/CsoS1_BMC"/>
</dbReference>
<dbReference type="InterPro" id="IPR050575">
    <property type="entry name" value="BMC_shell"/>
</dbReference>
<name>A0A1M5CB84_9FIRM</name>
<evidence type="ECO:0000256" key="3">
    <source>
        <dbReference type="PROSITE-ProRule" id="PRU01278"/>
    </source>
</evidence>
<feature type="domain" description="BMC" evidence="5">
    <location>
        <begin position="5"/>
        <end position="89"/>
    </location>
</feature>
<dbReference type="EMBL" id="FQUY01000030">
    <property type="protein sequence ID" value="SHF51985.1"/>
    <property type="molecule type" value="Genomic_DNA"/>
</dbReference>
<feature type="compositionally biased region" description="Basic and acidic residues" evidence="4">
    <location>
        <begin position="185"/>
        <end position="204"/>
    </location>
</feature>
<feature type="region of interest" description="Disordered" evidence="4">
    <location>
        <begin position="121"/>
        <end position="146"/>
    </location>
</feature>
<evidence type="ECO:0000256" key="4">
    <source>
        <dbReference type="SAM" id="MobiDB-lite"/>
    </source>
</evidence>
<dbReference type="CDD" id="cd07045">
    <property type="entry name" value="BMC_CcmK_like"/>
    <property type="match status" value="1"/>
</dbReference>